<dbReference type="EMBL" id="JAQQWE010000001">
    <property type="protein sequence ID" value="KAK7967896.1"/>
    <property type="molecule type" value="Genomic_DNA"/>
</dbReference>
<keyword evidence="3" id="KW-1185">Reference proteome</keyword>
<dbReference type="PANTHER" id="PTHR38790">
    <property type="entry name" value="2EXR DOMAIN-CONTAINING PROTEIN-RELATED"/>
    <property type="match status" value="1"/>
</dbReference>
<evidence type="ECO:0000313" key="3">
    <source>
        <dbReference type="Proteomes" id="UP001391051"/>
    </source>
</evidence>
<proteinExistence type="predicted"/>
<organism evidence="2 3">
    <name type="scientific">Apiospora aurea</name>
    <dbReference type="NCBI Taxonomy" id="335848"/>
    <lineage>
        <taxon>Eukaryota</taxon>
        <taxon>Fungi</taxon>
        <taxon>Dikarya</taxon>
        <taxon>Ascomycota</taxon>
        <taxon>Pezizomycotina</taxon>
        <taxon>Sordariomycetes</taxon>
        <taxon>Xylariomycetidae</taxon>
        <taxon>Amphisphaeriales</taxon>
        <taxon>Apiosporaceae</taxon>
        <taxon>Apiospora</taxon>
    </lineage>
</organism>
<protein>
    <recommendedName>
        <fullName evidence="1">DUF7730 domain-containing protein</fullName>
    </recommendedName>
</protein>
<dbReference type="Proteomes" id="UP001391051">
    <property type="component" value="Unassembled WGS sequence"/>
</dbReference>
<dbReference type="GeneID" id="92071457"/>
<feature type="domain" description="DUF7730" evidence="1">
    <location>
        <begin position="9"/>
        <end position="157"/>
    </location>
</feature>
<accession>A0ABR1QYV9</accession>
<dbReference type="InterPro" id="IPR056632">
    <property type="entry name" value="DUF7730"/>
</dbReference>
<reference evidence="2 3" key="1">
    <citation type="submission" date="2023-01" db="EMBL/GenBank/DDBJ databases">
        <title>Analysis of 21 Apiospora genomes using comparative genomics revels a genus with tremendous synthesis potential of carbohydrate active enzymes and secondary metabolites.</title>
        <authorList>
            <person name="Sorensen T."/>
        </authorList>
    </citation>
    <scope>NUCLEOTIDE SEQUENCE [LARGE SCALE GENOMIC DNA]</scope>
    <source>
        <strain evidence="2 3">CBS 24483</strain>
    </source>
</reference>
<sequence>MSDTLEPKPQPACLFFRKLPPEIRRQVYEHVFGYGHLHIFIYEQRLVCLLCQNPTAVGPDGHDVCIGMSMSRFKRPWNDDAFKQLPPNPASDKKRQHLSALLTVCRTMYLETVDTLYRSHVFHFSNIISMAVFPREIVPRHRDMLHHLRIDLSLLACGRADELYIFIHNSFSQKWPAWDDDDGAGGDAGEETPWECAWGAHRGAHTLIVTIEITRPRGDHDDTDNWARPGVSASLETSLFEPLTKIVCNDFLLRVNWPVPAPIEGQWGPDYSFRIERFTSRVID</sequence>
<evidence type="ECO:0000259" key="1">
    <source>
        <dbReference type="Pfam" id="PF24864"/>
    </source>
</evidence>
<name>A0ABR1QYV9_9PEZI</name>
<comment type="caution">
    <text evidence="2">The sequence shown here is derived from an EMBL/GenBank/DDBJ whole genome shotgun (WGS) entry which is preliminary data.</text>
</comment>
<dbReference type="Pfam" id="PF24864">
    <property type="entry name" value="DUF7730"/>
    <property type="match status" value="1"/>
</dbReference>
<gene>
    <name evidence="2" type="ORF">PG986_002173</name>
</gene>
<dbReference type="RefSeq" id="XP_066707288.1">
    <property type="nucleotide sequence ID" value="XM_066838395.1"/>
</dbReference>
<evidence type="ECO:0000313" key="2">
    <source>
        <dbReference type="EMBL" id="KAK7967896.1"/>
    </source>
</evidence>